<sequence>MHITTRLESHMNEADDFGRHIATSMLVDMSEMSDRDNKRRYSDELADRERLVGELRQKMVDMEREIETLRTATENHDTQMDTKQNEIQTLGATIDERKDQIAAKECKIQALMTTINEREDQVIVIKDLRETIARVRTEMTRKDTKIQRLQEAIDNHQDEMTVKEDAINRLHEAAQEQMALVTLRDGQIKELQETVRQEVTDRANQPSPAQGVSIGALLPSSSRVEERQATPSALQINATVSTSSSQRTELQREPVMGNIPSSVPQALDDSILGCSNADIGKTY</sequence>
<keyword evidence="1" id="KW-0175">Coiled coil</keyword>
<dbReference type="Proteomes" id="UP000799324">
    <property type="component" value="Unassembled WGS sequence"/>
</dbReference>
<keyword evidence="3" id="KW-1185">Reference proteome</keyword>
<gene>
    <name evidence="2" type="ORF">K491DRAFT_165411</name>
</gene>
<evidence type="ECO:0000313" key="2">
    <source>
        <dbReference type="EMBL" id="KAF2659545.1"/>
    </source>
</evidence>
<proteinExistence type="predicted"/>
<feature type="coiled-coil region" evidence="1">
    <location>
        <begin position="125"/>
        <end position="173"/>
    </location>
</feature>
<organism evidence="2 3">
    <name type="scientific">Lophiostoma macrostomum CBS 122681</name>
    <dbReference type="NCBI Taxonomy" id="1314788"/>
    <lineage>
        <taxon>Eukaryota</taxon>
        <taxon>Fungi</taxon>
        <taxon>Dikarya</taxon>
        <taxon>Ascomycota</taxon>
        <taxon>Pezizomycotina</taxon>
        <taxon>Dothideomycetes</taxon>
        <taxon>Pleosporomycetidae</taxon>
        <taxon>Pleosporales</taxon>
        <taxon>Lophiostomataceae</taxon>
        <taxon>Lophiostoma</taxon>
    </lineage>
</organism>
<dbReference type="EMBL" id="MU004306">
    <property type="protein sequence ID" value="KAF2659545.1"/>
    <property type="molecule type" value="Genomic_DNA"/>
</dbReference>
<dbReference type="AlphaFoldDB" id="A0A6A6THR5"/>
<evidence type="ECO:0000313" key="3">
    <source>
        <dbReference type="Proteomes" id="UP000799324"/>
    </source>
</evidence>
<reference evidence="2" key="1">
    <citation type="journal article" date="2020" name="Stud. Mycol.">
        <title>101 Dothideomycetes genomes: a test case for predicting lifestyles and emergence of pathogens.</title>
        <authorList>
            <person name="Haridas S."/>
            <person name="Albert R."/>
            <person name="Binder M."/>
            <person name="Bloem J."/>
            <person name="Labutti K."/>
            <person name="Salamov A."/>
            <person name="Andreopoulos B."/>
            <person name="Baker S."/>
            <person name="Barry K."/>
            <person name="Bills G."/>
            <person name="Bluhm B."/>
            <person name="Cannon C."/>
            <person name="Castanera R."/>
            <person name="Culley D."/>
            <person name="Daum C."/>
            <person name="Ezra D."/>
            <person name="Gonzalez J."/>
            <person name="Henrissat B."/>
            <person name="Kuo A."/>
            <person name="Liang C."/>
            <person name="Lipzen A."/>
            <person name="Lutzoni F."/>
            <person name="Magnuson J."/>
            <person name="Mondo S."/>
            <person name="Nolan M."/>
            <person name="Ohm R."/>
            <person name="Pangilinan J."/>
            <person name="Park H.-J."/>
            <person name="Ramirez L."/>
            <person name="Alfaro M."/>
            <person name="Sun H."/>
            <person name="Tritt A."/>
            <person name="Yoshinaga Y."/>
            <person name="Zwiers L.-H."/>
            <person name="Turgeon B."/>
            <person name="Goodwin S."/>
            <person name="Spatafora J."/>
            <person name="Crous P."/>
            <person name="Grigoriev I."/>
        </authorList>
    </citation>
    <scope>NUCLEOTIDE SEQUENCE</scope>
    <source>
        <strain evidence="2">CBS 122681</strain>
    </source>
</reference>
<protein>
    <submittedName>
        <fullName evidence="2">Uncharacterized protein</fullName>
    </submittedName>
</protein>
<feature type="coiled-coil region" evidence="1">
    <location>
        <begin position="45"/>
        <end position="72"/>
    </location>
</feature>
<accession>A0A6A6THR5</accession>
<evidence type="ECO:0000256" key="1">
    <source>
        <dbReference type="SAM" id="Coils"/>
    </source>
</evidence>
<dbReference type="Gene3D" id="1.10.287.1490">
    <property type="match status" value="1"/>
</dbReference>
<name>A0A6A6THR5_9PLEO</name>